<evidence type="ECO:0000313" key="8">
    <source>
        <dbReference type="EMBL" id="QCQ21833.1"/>
    </source>
</evidence>
<name>A0A4P8L2G1_9BACT</name>
<accession>A0A4P8L2G1</accession>
<evidence type="ECO:0000256" key="1">
    <source>
        <dbReference type="ARBA" id="ARBA00009369"/>
    </source>
</evidence>
<evidence type="ECO:0000256" key="6">
    <source>
        <dbReference type="SAM" id="Coils"/>
    </source>
</evidence>
<keyword evidence="9" id="KW-1185">Reference proteome</keyword>
<sequence length="285" mass="32052">MSELFRRLRSLAVVLVLVAVGFYVISLNFRSPARMGAAQRIVVEMLGPLFGAVRSVSQTLDEVVRDYVWLRRLRSENEELRRQVNDLHNRLASYHEAFLENQRLRRLLDFKETLGTPSIVARIVLHDPTGWFRTVIVDKGAEDGVNPDMAVVNEEGVVGRVLDVSDHHARVLLVTDRESAVDALVQRNRVRGILSGKDEKSCLLRYVRGNFEVRTGDLVVTSGKDGVFPRGLRLGTVRQVIKDPVGLFQTVIVKPVADLNAVEEVLIFQTGRAPPPEWEEEEPLG</sequence>
<evidence type="ECO:0000256" key="4">
    <source>
        <dbReference type="ARBA" id="ARBA00032089"/>
    </source>
</evidence>
<gene>
    <name evidence="8" type="primary">mreC</name>
    <name evidence="8" type="ORF">FDQ92_06355</name>
</gene>
<dbReference type="InterPro" id="IPR007221">
    <property type="entry name" value="MreC"/>
</dbReference>
<proteinExistence type="inferred from homology"/>
<evidence type="ECO:0000256" key="2">
    <source>
        <dbReference type="ARBA" id="ARBA00013855"/>
    </source>
</evidence>
<dbReference type="Proteomes" id="UP000298602">
    <property type="component" value="Chromosome"/>
</dbReference>
<evidence type="ECO:0000256" key="3">
    <source>
        <dbReference type="ARBA" id="ARBA00022960"/>
    </source>
</evidence>
<dbReference type="InterPro" id="IPR042175">
    <property type="entry name" value="Cell/Rod_MreC_2"/>
</dbReference>
<dbReference type="Gene3D" id="2.40.10.350">
    <property type="entry name" value="Rod shape-determining protein MreC, domain 2"/>
    <property type="match status" value="1"/>
</dbReference>
<evidence type="ECO:0000313" key="9">
    <source>
        <dbReference type="Proteomes" id="UP000298602"/>
    </source>
</evidence>
<dbReference type="AlphaFoldDB" id="A0A4P8L2G1"/>
<dbReference type="EMBL" id="CP040098">
    <property type="protein sequence ID" value="QCQ21833.1"/>
    <property type="molecule type" value="Genomic_DNA"/>
</dbReference>
<feature type="domain" description="Rod shape-determining protein MreC beta-barrel core" evidence="7">
    <location>
        <begin position="123"/>
        <end position="268"/>
    </location>
</feature>
<dbReference type="PIRSF" id="PIRSF038471">
    <property type="entry name" value="MreC"/>
    <property type="match status" value="1"/>
</dbReference>
<dbReference type="GO" id="GO:0008360">
    <property type="term" value="P:regulation of cell shape"/>
    <property type="evidence" value="ECO:0007669"/>
    <property type="project" value="UniProtKB-KW"/>
</dbReference>
<dbReference type="InterPro" id="IPR055342">
    <property type="entry name" value="MreC_beta-barrel_core"/>
</dbReference>
<keyword evidence="6" id="KW-0175">Coiled coil</keyword>
<comment type="function">
    <text evidence="5">Involved in formation and maintenance of cell shape.</text>
</comment>
<dbReference type="PANTHER" id="PTHR34138">
    <property type="entry name" value="CELL SHAPE-DETERMINING PROTEIN MREC"/>
    <property type="match status" value="1"/>
</dbReference>
<dbReference type="KEGG" id="dax:FDQ92_06355"/>
<keyword evidence="3 5" id="KW-0133">Cell shape</keyword>
<dbReference type="GO" id="GO:0005886">
    <property type="term" value="C:plasma membrane"/>
    <property type="evidence" value="ECO:0007669"/>
    <property type="project" value="TreeGrafter"/>
</dbReference>
<organism evidence="8 9">
    <name type="scientific">Desulfoglaeba alkanexedens ALDC</name>
    <dbReference type="NCBI Taxonomy" id="980445"/>
    <lineage>
        <taxon>Bacteria</taxon>
        <taxon>Pseudomonadati</taxon>
        <taxon>Thermodesulfobacteriota</taxon>
        <taxon>Syntrophobacteria</taxon>
        <taxon>Syntrophobacterales</taxon>
        <taxon>Syntrophobacteraceae</taxon>
        <taxon>Desulfoglaeba</taxon>
    </lineage>
</organism>
<dbReference type="Gene3D" id="2.40.10.340">
    <property type="entry name" value="Rod shape-determining protein MreC, domain 1"/>
    <property type="match status" value="1"/>
</dbReference>
<comment type="similarity">
    <text evidence="1 5">Belongs to the MreC family.</text>
</comment>
<dbReference type="NCBIfam" id="TIGR00219">
    <property type="entry name" value="mreC"/>
    <property type="match status" value="1"/>
</dbReference>
<evidence type="ECO:0000259" key="7">
    <source>
        <dbReference type="Pfam" id="PF04085"/>
    </source>
</evidence>
<reference evidence="8 9" key="1">
    <citation type="submission" date="2019-05" db="EMBL/GenBank/DDBJ databases">
        <title>The Complete Genome Sequence of the n-alkane-degrading Desulfoglaeba alkanexedens ALDC reveals multiple alkylsuccinate synthase gene clusters.</title>
        <authorList>
            <person name="Callaghan A.V."/>
            <person name="Davidova I.A."/>
            <person name="Duncan K.E."/>
            <person name="Morris B."/>
            <person name="McInerney M.J."/>
        </authorList>
    </citation>
    <scope>NUCLEOTIDE SEQUENCE [LARGE SCALE GENOMIC DNA]</scope>
    <source>
        <strain evidence="8 9">ALDC</strain>
    </source>
</reference>
<dbReference type="InterPro" id="IPR042177">
    <property type="entry name" value="Cell/Rod_1"/>
</dbReference>
<protein>
    <recommendedName>
        <fullName evidence="2 5">Cell shape-determining protein MreC</fullName>
    </recommendedName>
    <alternativeName>
        <fullName evidence="4 5">Cell shape protein MreC</fullName>
    </alternativeName>
</protein>
<reference evidence="8 9" key="2">
    <citation type="submission" date="2019-05" db="EMBL/GenBank/DDBJ databases">
        <authorList>
            <person name="Suflita J.M."/>
            <person name="Marks C.R."/>
        </authorList>
    </citation>
    <scope>NUCLEOTIDE SEQUENCE [LARGE SCALE GENOMIC DNA]</scope>
    <source>
        <strain evidence="8 9">ALDC</strain>
    </source>
</reference>
<feature type="coiled-coil region" evidence="6">
    <location>
        <begin position="70"/>
        <end position="97"/>
    </location>
</feature>
<evidence type="ECO:0000256" key="5">
    <source>
        <dbReference type="PIRNR" id="PIRNR038471"/>
    </source>
</evidence>
<dbReference type="RefSeq" id="WP_137423802.1">
    <property type="nucleotide sequence ID" value="NZ_CP040098.1"/>
</dbReference>
<dbReference type="Pfam" id="PF04085">
    <property type="entry name" value="MreC"/>
    <property type="match status" value="1"/>
</dbReference>
<dbReference type="OrthoDB" id="9808025at2"/>
<dbReference type="PANTHER" id="PTHR34138:SF1">
    <property type="entry name" value="CELL SHAPE-DETERMINING PROTEIN MREC"/>
    <property type="match status" value="1"/>
</dbReference>